<keyword evidence="8" id="KW-1185">Reference proteome</keyword>
<sequence>MNLGRYRFSPPWWGVLMFAIGAVIFCAMGGWQIERAHYKQRLVAAEQAAQAAGTQTIPSRGDAGVPDLVQGREYIAAGRFDTRHQILLADQLRGTQSGYHVWTPLVLDNGARVMVDRGWIERPPRGEALPNPTATNDAVRVKGIWAGFPQPALQWGAASACDAQGWPRALSYPDVAGIRCQYDAPVLDGLLLLDPRGANGFVREWDEDRDPIGLRPFGHYAYASQWFLMAIVAGVILVVVNLRRR</sequence>
<reference evidence="7 8" key="1">
    <citation type="submission" date="2013-03" db="EMBL/GenBank/DDBJ databases">
        <title>Salinisphaera dokdonensis CL-ES53 Genome Sequencing.</title>
        <authorList>
            <person name="Li C."/>
            <person name="Lai Q."/>
            <person name="Shao Z."/>
        </authorList>
    </citation>
    <scope>NUCLEOTIDE SEQUENCE [LARGE SCALE GENOMIC DNA]</scope>
    <source>
        <strain evidence="7 8">CL-ES53</strain>
    </source>
</reference>
<keyword evidence="4 6" id="KW-1133">Transmembrane helix</keyword>
<keyword evidence="5 6" id="KW-0472">Membrane</keyword>
<feature type="transmembrane region" description="Helical" evidence="6">
    <location>
        <begin position="12"/>
        <end position="31"/>
    </location>
</feature>
<evidence type="ECO:0000313" key="7">
    <source>
        <dbReference type="EMBL" id="MES1930801.1"/>
    </source>
</evidence>
<dbReference type="PROSITE" id="PS50895">
    <property type="entry name" value="SURF1"/>
    <property type="match status" value="1"/>
</dbReference>
<proteinExistence type="inferred from homology"/>
<accession>A0ABV2B4J7</accession>
<feature type="transmembrane region" description="Helical" evidence="6">
    <location>
        <begin position="220"/>
        <end position="242"/>
    </location>
</feature>
<dbReference type="InterPro" id="IPR002994">
    <property type="entry name" value="Surf1/Shy1"/>
</dbReference>
<dbReference type="CDD" id="cd06662">
    <property type="entry name" value="SURF1"/>
    <property type="match status" value="1"/>
</dbReference>
<dbReference type="RefSeq" id="WP_353113364.1">
    <property type="nucleotide sequence ID" value="NZ_APND01000006.1"/>
</dbReference>
<evidence type="ECO:0000256" key="6">
    <source>
        <dbReference type="RuleBase" id="RU363076"/>
    </source>
</evidence>
<evidence type="ECO:0000256" key="5">
    <source>
        <dbReference type="ARBA" id="ARBA00023136"/>
    </source>
</evidence>
<dbReference type="Pfam" id="PF02104">
    <property type="entry name" value="SURF1"/>
    <property type="match status" value="1"/>
</dbReference>
<keyword evidence="3 6" id="KW-0812">Transmembrane</keyword>
<dbReference type="PANTHER" id="PTHR23427:SF2">
    <property type="entry name" value="SURFEIT LOCUS PROTEIN 1"/>
    <property type="match status" value="1"/>
</dbReference>
<evidence type="ECO:0000256" key="4">
    <source>
        <dbReference type="ARBA" id="ARBA00022989"/>
    </source>
</evidence>
<protein>
    <recommendedName>
        <fullName evidence="6">SURF1-like protein</fullName>
    </recommendedName>
</protein>
<evidence type="ECO:0000256" key="2">
    <source>
        <dbReference type="ARBA" id="ARBA00007165"/>
    </source>
</evidence>
<dbReference type="PANTHER" id="PTHR23427">
    <property type="entry name" value="SURFEIT LOCUS PROTEIN"/>
    <property type="match status" value="1"/>
</dbReference>
<evidence type="ECO:0000313" key="8">
    <source>
        <dbReference type="Proteomes" id="UP001460888"/>
    </source>
</evidence>
<organism evidence="7 8">
    <name type="scientific">Salinisphaera dokdonensis CL-ES53</name>
    <dbReference type="NCBI Taxonomy" id="1304272"/>
    <lineage>
        <taxon>Bacteria</taxon>
        <taxon>Pseudomonadati</taxon>
        <taxon>Pseudomonadota</taxon>
        <taxon>Gammaproteobacteria</taxon>
        <taxon>Salinisphaerales</taxon>
        <taxon>Salinisphaeraceae</taxon>
        <taxon>Salinisphaera</taxon>
    </lineage>
</organism>
<comment type="similarity">
    <text evidence="2 6">Belongs to the SURF1 family.</text>
</comment>
<gene>
    <name evidence="7" type="ORF">SADO_16198</name>
</gene>
<dbReference type="InterPro" id="IPR045214">
    <property type="entry name" value="Surf1/Surf4"/>
</dbReference>
<evidence type="ECO:0000256" key="3">
    <source>
        <dbReference type="ARBA" id="ARBA00022692"/>
    </source>
</evidence>
<dbReference type="Proteomes" id="UP001460888">
    <property type="component" value="Unassembled WGS sequence"/>
</dbReference>
<evidence type="ECO:0000256" key="1">
    <source>
        <dbReference type="ARBA" id="ARBA00004370"/>
    </source>
</evidence>
<comment type="subcellular location">
    <subcellularLocation>
        <location evidence="6">Cell membrane</location>
        <topology evidence="6">Multi-pass membrane protein</topology>
    </subcellularLocation>
    <subcellularLocation>
        <location evidence="1">Membrane</location>
    </subcellularLocation>
</comment>
<name>A0ABV2B4J7_9GAMM</name>
<keyword evidence="6" id="KW-1003">Cell membrane</keyword>
<comment type="caution">
    <text evidence="7">The sequence shown here is derived from an EMBL/GenBank/DDBJ whole genome shotgun (WGS) entry which is preliminary data.</text>
</comment>
<dbReference type="EMBL" id="APND01000006">
    <property type="protein sequence ID" value="MES1930801.1"/>
    <property type="molecule type" value="Genomic_DNA"/>
</dbReference>